<evidence type="ECO:0000313" key="4">
    <source>
        <dbReference type="Proteomes" id="UP000243640"/>
    </source>
</evidence>
<dbReference type="InterPro" id="IPR043504">
    <property type="entry name" value="Peptidase_S1_PA_chymotrypsin"/>
</dbReference>
<dbReference type="PROSITE" id="PS51257">
    <property type="entry name" value="PROKAR_LIPOPROTEIN"/>
    <property type="match status" value="1"/>
</dbReference>
<dbReference type="InterPro" id="IPR011990">
    <property type="entry name" value="TPR-like_helical_dom_sf"/>
</dbReference>
<dbReference type="Proteomes" id="UP000295058">
    <property type="component" value="Unassembled WGS sequence"/>
</dbReference>
<dbReference type="SUPFAM" id="SSF81901">
    <property type="entry name" value="HCP-like"/>
    <property type="match status" value="1"/>
</dbReference>
<dbReference type="EMBL" id="SODO01000020">
    <property type="protein sequence ID" value="TDW54356.1"/>
    <property type="molecule type" value="Genomic_DNA"/>
</dbReference>
<organism evidence="2 4">
    <name type="scientific">Oceanimonas baumannii</name>
    <dbReference type="NCBI Taxonomy" id="129578"/>
    <lineage>
        <taxon>Bacteria</taxon>
        <taxon>Pseudomonadati</taxon>
        <taxon>Pseudomonadota</taxon>
        <taxon>Gammaproteobacteria</taxon>
        <taxon>Aeromonadales</taxon>
        <taxon>Aeromonadaceae</taxon>
        <taxon>Oceanimonas</taxon>
    </lineage>
</organism>
<dbReference type="Proteomes" id="UP000243640">
    <property type="component" value="Unassembled WGS sequence"/>
</dbReference>
<evidence type="ECO:0000256" key="1">
    <source>
        <dbReference type="SAM" id="SignalP"/>
    </source>
</evidence>
<proteinExistence type="predicted"/>
<gene>
    <name evidence="2" type="ORF">B6S09_17310</name>
    <name evidence="3" type="ORF">LY04_03437</name>
</gene>
<name>A0A235C957_9GAMM</name>
<protein>
    <recommendedName>
        <fullName evidence="6">Sel1 repeat family protein</fullName>
    </recommendedName>
</protein>
<evidence type="ECO:0000313" key="3">
    <source>
        <dbReference type="EMBL" id="TDW54356.1"/>
    </source>
</evidence>
<keyword evidence="5" id="KW-1185">Reference proteome</keyword>
<evidence type="ECO:0000313" key="2">
    <source>
        <dbReference type="EMBL" id="OYD21170.1"/>
    </source>
</evidence>
<evidence type="ECO:0000313" key="5">
    <source>
        <dbReference type="Proteomes" id="UP000295058"/>
    </source>
</evidence>
<dbReference type="Gene3D" id="2.40.10.10">
    <property type="entry name" value="Trypsin-like serine proteases"/>
    <property type="match status" value="1"/>
</dbReference>
<dbReference type="RefSeq" id="WP_094279739.1">
    <property type="nucleotide sequence ID" value="NZ_NQJF01000019.1"/>
</dbReference>
<comment type="caution">
    <text evidence="2">The sequence shown here is derived from an EMBL/GenBank/DDBJ whole genome shotgun (WGS) entry which is preliminary data.</text>
</comment>
<sequence length="276" mass="30176">MKSRLSVLLVLLLLAGCGVIAGAQQQADDTSRLSGYHRSTFDDDNAAAADGQPDAQYRLAQRYLEGEGKAQAIIWLERLSKSRDPQWQVLAHALLGELYAGDDSAGRSNNLRAKHHFSVCAALGDSDCDRRLALLTPPGLQQVAQAGAAMSAASLYEARSPAVYKVVVYRQLNAGLEPLSLGSAVAIDTYRAVTSRHLVAQGGVPVSINRQEDNLVRESDILIWQVLYTDTRRDLALLALKDGQRLTFSNRARFSDSVQVGGKCWRLVHRRVLIKP</sequence>
<feature type="signal peptide" evidence="1">
    <location>
        <begin position="1"/>
        <end position="23"/>
    </location>
</feature>
<dbReference type="EMBL" id="NQJF01000019">
    <property type="protein sequence ID" value="OYD21170.1"/>
    <property type="molecule type" value="Genomic_DNA"/>
</dbReference>
<evidence type="ECO:0008006" key="6">
    <source>
        <dbReference type="Google" id="ProtNLM"/>
    </source>
</evidence>
<dbReference type="Gene3D" id="1.25.40.10">
    <property type="entry name" value="Tetratricopeptide repeat domain"/>
    <property type="match status" value="1"/>
</dbReference>
<reference evidence="3 5" key="2">
    <citation type="submission" date="2019-03" db="EMBL/GenBank/DDBJ databases">
        <title>Genomic Encyclopedia of Archaeal and Bacterial Type Strains, Phase II (KMG-II): from individual species to whole genera.</title>
        <authorList>
            <person name="Goeker M."/>
        </authorList>
    </citation>
    <scope>NUCLEOTIDE SEQUENCE [LARGE SCALE GENOMIC DNA]</scope>
    <source>
        <strain evidence="3 5">DSM 15594</strain>
    </source>
</reference>
<dbReference type="SUPFAM" id="SSF50494">
    <property type="entry name" value="Trypsin-like serine proteases"/>
    <property type="match status" value="1"/>
</dbReference>
<dbReference type="InterPro" id="IPR009003">
    <property type="entry name" value="Peptidase_S1_PA"/>
</dbReference>
<feature type="chain" id="PRO_5012082310" description="Sel1 repeat family protein" evidence="1">
    <location>
        <begin position="24"/>
        <end position="276"/>
    </location>
</feature>
<dbReference type="AlphaFoldDB" id="A0A235C957"/>
<keyword evidence="1" id="KW-0732">Signal</keyword>
<accession>A0A235C957</accession>
<dbReference type="OrthoDB" id="9758917at2"/>
<reference evidence="2 4" key="1">
    <citation type="submission" date="2017-08" db="EMBL/GenBank/DDBJ databases">
        <title>Draft Genome Sequence of the Marine Bacterium Oceanimonas baumannii ATCC 700832.</title>
        <authorList>
            <person name="Mcclelland W.D."/>
            <person name="Brennan M.A."/>
            <person name="Trachtenberg A.M."/>
            <person name="Maclea K.S."/>
        </authorList>
    </citation>
    <scope>NUCLEOTIDE SEQUENCE [LARGE SCALE GENOMIC DNA]</scope>
    <source>
        <strain evidence="2 4">ATCC 700832</strain>
    </source>
</reference>